<protein>
    <recommendedName>
        <fullName evidence="2">MADF domain-containing protein</fullName>
    </recommendedName>
</protein>
<feature type="compositionally biased region" description="Polar residues" evidence="1">
    <location>
        <begin position="105"/>
        <end position="134"/>
    </location>
</feature>
<comment type="caution">
    <text evidence="3">The sequence shown here is derived from an EMBL/GenBank/DDBJ whole genome shotgun (WGS) entry which is preliminary data.</text>
</comment>
<feature type="domain" description="MADF" evidence="2">
    <location>
        <begin position="10"/>
        <end position="100"/>
    </location>
</feature>
<keyword evidence="4" id="KW-1185">Reference proteome</keyword>
<evidence type="ECO:0000313" key="3">
    <source>
        <dbReference type="EMBL" id="CAH2016018.1"/>
    </source>
</evidence>
<gene>
    <name evidence="3" type="ORF">ACAOBT_LOCUS35087</name>
</gene>
<dbReference type="SMART" id="SM00595">
    <property type="entry name" value="MADF"/>
    <property type="match status" value="1"/>
</dbReference>
<evidence type="ECO:0000259" key="2">
    <source>
        <dbReference type="PROSITE" id="PS51029"/>
    </source>
</evidence>
<dbReference type="OrthoDB" id="8190343at2759"/>
<reference evidence="3" key="1">
    <citation type="submission" date="2022-03" db="EMBL/GenBank/DDBJ databases">
        <authorList>
            <person name="Sayadi A."/>
        </authorList>
    </citation>
    <scope>NUCLEOTIDE SEQUENCE</scope>
</reference>
<accession>A0A9P0MKS2</accession>
<dbReference type="EMBL" id="CAKOFQ010008794">
    <property type="protein sequence ID" value="CAH2016018.1"/>
    <property type="molecule type" value="Genomic_DNA"/>
</dbReference>
<dbReference type="Pfam" id="PF10545">
    <property type="entry name" value="MADF_DNA_bdg"/>
    <property type="match status" value="1"/>
</dbReference>
<sequence length="205" mass="23128">MKWSEVETMHFVEFYSGRECLWKKSSVNYRNKNMRKAAEEDIANRMEKDGFGVAELKQKIKIMRTTYNQEAFKVEKSKKSGGKPDDIYVPTVKRKQGLLEEQVNEEPSPNLSQIPIRPSTSKTCSRVESTSKTGSRVEAGSKNKKARIEALTVAVAEVRKVQETITSESISEHEAFGKFIAASLNKLPPADSIMAQGEIQRVIQK</sequence>
<dbReference type="AlphaFoldDB" id="A0A9P0MKS2"/>
<name>A0A9P0MKS2_ACAOB</name>
<dbReference type="Proteomes" id="UP001152888">
    <property type="component" value="Unassembled WGS sequence"/>
</dbReference>
<proteinExistence type="predicted"/>
<dbReference type="PANTHER" id="PTHR21505:SF12">
    <property type="entry name" value="MADF DOMAIN-CONTAINING PROTEIN-RELATED"/>
    <property type="match status" value="1"/>
</dbReference>
<dbReference type="InterPro" id="IPR006578">
    <property type="entry name" value="MADF-dom"/>
</dbReference>
<feature type="region of interest" description="Disordered" evidence="1">
    <location>
        <begin position="104"/>
        <end position="142"/>
    </location>
</feature>
<dbReference type="PANTHER" id="PTHR21505">
    <property type="entry name" value="MADF DOMAIN-CONTAINING PROTEIN-RELATED"/>
    <property type="match status" value="1"/>
</dbReference>
<dbReference type="PROSITE" id="PS51029">
    <property type="entry name" value="MADF"/>
    <property type="match status" value="1"/>
</dbReference>
<evidence type="ECO:0000256" key="1">
    <source>
        <dbReference type="SAM" id="MobiDB-lite"/>
    </source>
</evidence>
<organism evidence="3 4">
    <name type="scientific">Acanthoscelides obtectus</name>
    <name type="common">Bean weevil</name>
    <name type="synonym">Bruchus obtectus</name>
    <dbReference type="NCBI Taxonomy" id="200917"/>
    <lineage>
        <taxon>Eukaryota</taxon>
        <taxon>Metazoa</taxon>
        <taxon>Ecdysozoa</taxon>
        <taxon>Arthropoda</taxon>
        <taxon>Hexapoda</taxon>
        <taxon>Insecta</taxon>
        <taxon>Pterygota</taxon>
        <taxon>Neoptera</taxon>
        <taxon>Endopterygota</taxon>
        <taxon>Coleoptera</taxon>
        <taxon>Polyphaga</taxon>
        <taxon>Cucujiformia</taxon>
        <taxon>Chrysomeloidea</taxon>
        <taxon>Chrysomelidae</taxon>
        <taxon>Bruchinae</taxon>
        <taxon>Bruchini</taxon>
        <taxon>Acanthoscelides</taxon>
    </lineage>
</organism>
<evidence type="ECO:0000313" key="4">
    <source>
        <dbReference type="Proteomes" id="UP001152888"/>
    </source>
</evidence>